<feature type="domain" description="Gene product 88" evidence="1">
    <location>
        <begin position="11"/>
        <end position="191"/>
    </location>
</feature>
<accession>A0A6J7X753</accession>
<evidence type="ECO:0000313" key="2">
    <source>
        <dbReference type="EMBL" id="CAB5223093.1"/>
    </source>
</evidence>
<name>A0A6J7X753_9CAUD</name>
<gene>
    <name evidence="2" type="ORF">UFOVP366_49</name>
</gene>
<sequence length="298" mass="30470">MLHHDAKTAPAVAINEKGGASALVPNAFPLPVGPLELGGSCDAVTSACVDCYAGGLEARAPQYGAGAGVNLANLHHLKACGGQSSVSSALWAIVQHSENAQRARGVVSPCFRWHSGGDIFATWYGRAIRSAVVATSSVDHWIYTRDAVKVKSLFPAPDNLRVFLSADSENVAKMARAGHKLGLPLAMLADDQAHAVALWARAVAVAPVVSPIVCPVSGKWARDGLGVSSHVAGVDGRRASVARGSLGVGACVACGVCLPGGRVRGVTFLLHGGKNTGKTAGRLGAAVRRRSIPLAVGS</sequence>
<dbReference type="EMBL" id="LR798308">
    <property type="protein sequence ID" value="CAB5223093.1"/>
    <property type="molecule type" value="Genomic_DNA"/>
</dbReference>
<reference evidence="2" key="1">
    <citation type="submission" date="2020-05" db="EMBL/GenBank/DDBJ databases">
        <authorList>
            <person name="Chiriac C."/>
            <person name="Salcher M."/>
            <person name="Ghai R."/>
            <person name="Kavagutti S V."/>
        </authorList>
    </citation>
    <scope>NUCLEOTIDE SEQUENCE</scope>
</reference>
<dbReference type="Pfam" id="PF17338">
    <property type="entry name" value="GP88"/>
    <property type="match status" value="1"/>
</dbReference>
<organism evidence="2">
    <name type="scientific">uncultured Caudovirales phage</name>
    <dbReference type="NCBI Taxonomy" id="2100421"/>
    <lineage>
        <taxon>Viruses</taxon>
        <taxon>Duplodnaviria</taxon>
        <taxon>Heunggongvirae</taxon>
        <taxon>Uroviricota</taxon>
        <taxon>Caudoviricetes</taxon>
        <taxon>Peduoviridae</taxon>
        <taxon>Maltschvirus</taxon>
        <taxon>Maltschvirus maltsch</taxon>
    </lineage>
</organism>
<dbReference type="InterPro" id="IPR020290">
    <property type="entry name" value="Gp88"/>
</dbReference>
<protein>
    <recommendedName>
        <fullName evidence="1">Gene product 88 domain-containing protein</fullName>
    </recommendedName>
</protein>
<proteinExistence type="predicted"/>
<evidence type="ECO:0000259" key="1">
    <source>
        <dbReference type="Pfam" id="PF17338"/>
    </source>
</evidence>